<protein>
    <recommendedName>
        <fullName evidence="3">Fimbrial assembly family protein</fullName>
    </recommendedName>
</protein>
<name>A0A0F9LM78_9ZZZZ</name>
<organism evidence="2">
    <name type="scientific">marine sediment metagenome</name>
    <dbReference type="NCBI Taxonomy" id="412755"/>
    <lineage>
        <taxon>unclassified sequences</taxon>
        <taxon>metagenomes</taxon>
        <taxon>ecological metagenomes</taxon>
    </lineage>
</organism>
<keyword evidence="1" id="KW-0812">Transmembrane</keyword>
<dbReference type="EMBL" id="LAZR01010725">
    <property type="protein sequence ID" value="KKM65435.1"/>
    <property type="molecule type" value="Genomic_DNA"/>
</dbReference>
<evidence type="ECO:0008006" key="3">
    <source>
        <dbReference type="Google" id="ProtNLM"/>
    </source>
</evidence>
<gene>
    <name evidence="2" type="ORF">LCGC14_1491290</name>
</gene>
<dbReference type="AlphaFoldDB" id="A0A0F9LM78"/>
<keyword evidence="1" id="KW-1133">Transmembrane helix</keyword>
<feature type="transmembrane region" description="Helical" evidence="1">
    <location>
        <begin position="21"/>
        <end position="40"/>
    </location>
</feature>
<keyword evidence="1" id="KW-0472">Membrane</keyword>
<evidence type="ECO:0000313" key="2">
    <source>
        <dbReference type="EMBL" id="KKM65435.1"/>
    </source>
</evidence>
<comment type="caution">
    <text evidence="2">The sequence shown here is derived from an EMBL/GenBank/DDBJ whole genome shotgun (WGS) entry which is preliminary data.</text>
</comment>
<proteinExistence type="predicted"/>
<accession>A0A0F9LM78</accession>
<reference evidence="2" key="1">
    <citation type="journal article" date="2015" name="Nature">
        <title>Complex archaea that bridge the gap between prokaryotes and eukaryotes.</title>
        <authorList>
            <person name="Spang A."/>
            <person name="Saw J.H."/>
            <person name="Jorgensen S.L."/>
            <person name="Zaremba-Niedzwiedzka K."/>
            <person name="Martijn J."/>
            <person name="Lind A.E."/>
            <person name="van Eijk R."/>
            <person name="Schleper C."/>
            <person name="Guy L."/>
            <person name="Ettema T.J."/>
        </authorList>
    </citation>
    <scope>NUCLEOTIDE SEQUENCE</scope>
</reference>
<evidence type="ECO:0000256" key="1">
    <source>
        <dbReference type="SAM" id="Phobius"/>
    </source>
</evidence>
<sequence length="170" mass="18831">MNKVILNHAVPGQHYHPARHLMLLVSLLVCGVCVAHYLQYQQETNALIQQRDELVNAVTISTSPPKLNEKEKAEVVAVNVAIATILRPWPRLFSALEMADSQDIQLLSVEPNVTSKSVRIRAVTLSVNKLTSYIDALKQQDVISSVSLNSTQAVRVAGHAATEFDLLVRW</sequence>